<dbReference type="RefSeq" id="WP_146834030.1">
    <property type="nucleotide sequence ID" value="NZ_CP042476.1"/>
</dbReference>
<evidence type="ECO:0000259" key="1">
    <source>
        <dbReference type="Pfam" id="PF03781"/>
    </source>
</evidence>
<dbReference type="KEGG" id="anp:FK178_09420"/>
<dbReference type="AlphaFoldDB" id="A0A5B8YJW6"/>
<evidence type="ECO:0000313" key="3">
    <source>
        <dbReference type="Proteomes" id="UP000321954"/>
    </source>
</evidence>
<keyword evidence="3" id="KW-1185">Reference proteome</keyword>
<name>A0A5B8YJW6_9FLAO</name>
<evidence type="ECO:0000313" key="2">
    <source>
        <dbReference type="EMBL" id="QED37931.1"/>
    </source>
</evidence>
<dbReference type="InterPro" id="IPR042095">
    <property type="entry name" value="SUMF_sf"/>
</dbReference>
<dbReference type="Proteomes" id="UP000321954">
    <property type="component" value="Chromosome"/>
</dbReference>
<feature type="domain" description="Sulfatase-modifying factor enzyme-like" evidence="1">
    <location>
        <begin position="22"/>
        <end position="170"/>
    </location>
</feature>
<protein>
    <submittedName>
        <fullName evidence="2">Formylglycine-generating enzyme family protein</fullName>
    </submittedName>
</protein>
<dbReference type="Pfam" id="PF03781">
    <property type="entry name" value="FGE-sulfatase"/>
    <property type="match status" value="1"/>
</dbReference>
<organism evidence="2 3">
    <name type="scientific">Antarcticibacterium arcticum</name>
    <dbReference type="NCBI Taxonomy" id="2585771"/>
    <lineage>
        <taxon>Bacteria</taxon>
        <taxon>Pseudomonadati</taxon>
        <taxon>Bacteroidota</taxon>
        <taxon>Flavobacteriia</taxon>
        <taxon>Flavobacteriales</taxon>
        <taxon>Flavobacteriaceae</taxon>
        <taxon>Antarcticibacterium</taxon>
    </lineage>
</organism>
<dbReference type="OrthoDB" id="979507at2"/>
<dbReference type="SUPFAM" id="SSF56436">
    <property type="entry name" value="C-type lectin-like"/>
    <property type="match status" value="1"/>
</dbReference>
<sequence>MQKIPVFLFSFWFCVAFGQKMEQGIDPPGTIQVNSELYIDKTPVTNLMFMEYLKVKHFLAGKGFQTFKEYQESTEDTIKSLNYLYLSPLVNLETAHGEIYKKAYIEDYKYHPVLGITKEEAEDYCSWRSGMVSYLWQTNPKHIAKRDYASRINYRLPFNEELAAAKNYFQDKEQLLLVKGKNPVRFKTTKNPKDFTLFKISEYTQTDTLYGENYKGIVPESFPNDVTGFRCVCEILS</sequence>
<reference evidence="2 3" key="1">
    <citation type="submission" date="2019-08" db="EMBL/GenBank/DDBJ databases">
        <title>Antarcticibacterium arcticum sp. nov., a bacterium isolated from marine sediment of the Canadian Beaufort Sea.</title>
        <authorList>
            <person name="Lee Y.M."/>
            <person name="Baek K."/>
            <person name="Lee D.-H."/>
            <person name="Shin S.C."/>
            <person name="Jin Y.K."/>
            <person name="Park Y."/>
        </authorList>
    </citation>
    <scope>NUCLEOTIDE SEQUENCE [LARGE SCALE GENOMIC DNA]</scope>
    <source>
        <strain evidence="2 3">PAMC 28998</strain>
    </source>
</reference>
<dbReference type="Gene3D" id="3.90.1580.10">
    <property type="entry name" value="paralog of FGE (formylglycine-generating enzyme)"/>
    <property type="match status" value="1"/>
</dbReference>
<dbReference type="InterPro" id="IPR005532">
    <property type="entry name" value="SUMF_dom"/>
</dbReference>
<gene>
    <name evidence="2" type="ORF">FK178_09420</name>
</gene>
<accession>A0A5B8YJW6</accession>
<dbReference type="EMBL" id="CP042476">
    <property type="protein sequence ID" value="QED37931.1"/>
    <property type="molecule type" value="Genomic_DNA"/>
</dbReference>
<dbReference type="InterPro" id="IPR016187">
    <property type="entry name" value="CTDL_fold"/>
</dbReference>
<proteinExistence type="predicted"/>